<dbReference type="InterPro" id="IPR008966">
    <property type="entry name" value="Adhesion_dom_sf"/>
</dbReference>
<evidence type="ECO:0000256" key="4">
    <source>
        <dbReference type="ARBA" id="ARBA00023263"/>
    </source>
</evidence>
<protein>
    <submittedName>
        <fullName evidence="7">Putative major fimbrial protein SthE</fullName>
    </submittedName>
</protein>
<reference evidence="7 8" key="1">
    <citation type="submission" date="2018-06" db="EMBL/GenBank/DDBJ databases">
        <authorList>
            <consortium name="Pathogen Informatics"/>
            <person name="Doyle S."/>
        </authorList>
    </citation>
    <scope>NUCLEOTIDE SEQUENCE [LARGE SCALE GENOMIC DNA]</scope>
    <source>
        <strain evidence="7 8">NCTC8105</strain>
    </source>
</reference>
<name>A0A377PGH5_HAFAL</name>
<organism evidence="7 8">
    <name type="scientific">Hafnia alvei</name>
    <dbReference type="NCBI Taxonomy" id="569"/>
    <lineage>
        <taxon>Bacteria</taxon>
        <taxon>Pseudomonadati</taxon>
        <taxon>Pseudomonadota</taxon>
        <taxon>Gammaproteobacteria</taxon>
        <taxon>Enterobacterales</taxon>
        <taxon>Hafniaceae</taxon>
        <taxon>Hafnia</taxon>
    </lineage>
</organism>
<dbReference type="PANTHER" id="PTHR33420">
    <property type="entry name" value="FIMBRIAL SUBUNIT ELFA-RELATED"/>
    <property type="match status" value="1"/>
</dbReference>
<sequence length="335" mass="35750">MKSRYFLFTSAVLLTSVLSVKASYAQGNEATCKFDSGYAMNISTLALAPVINIRAGMPVKTLLWDSGWLNGGSTAITCGLAGDSSKTFSVQGGYMNNMTLSAVGDSIYDTGIPGIGVKVFYSNSHEVSSDRVLEYPRKSQSVMIQGDQKQYSPASEYKIQFWSTGNYASGSTVFPNPLASTQYGDLVTNQVSLSNTRFVVNLVGCTVQSSVNVDLGNVNDTTFTGVGSASAWSHFKIPLNCYAGTKISTTIDATQDPANVAGVIQLLTQDNSATGLGVQLSYAEGAAVVFGEKSLFKESSSTTENIELATRMYQTHEKVTMGKVSAVAYLTMTYE</sequence>
<dbReference type="InterPro" id="IPR000259">
    <property type="entry name" value="Adhesion_dom_fimbrial"/>
</dbReference>
<evidence type="ECO:0000313" key="7">
    <source>
        <dbReference type="EMBL" id="STQ78463.1"/>
    </source>
</evidence>
<gene>
    <name evidence="7" type="ORF">NCTC8105_00485</name>
</gene>
<evidence type="ECO:0000256" key="1">
    <source>
        <dbReference type="ARBA" id="ARBA00004561"/>
    </source>
</evidence>
<evidence type="ECO:0000256" key="3">
    <source>
        <dbReference type="ARBA" id="ARBA00022729"/>
    </source>
</evidence>
<evidence type="ECO:0000313" key="8">
    <source>
        <dbReference type="Proteomes" id="UP000254821"/>
    </source>
</evidence>
<dbReference type="GO" id="GO:0009289">
    <property type="term" value="C:pilus"/>
    <property type="evidence" value="ECO:0007669"/>
    <property type="project" value="UniProtKB-SubCell"/>
</dbReference>
<evidence type="ECO:0000256" key="2">
    <source>
        <dbReference type="ARBA" id="ARBA00006671"/>
    </source>
</evidence>
<dbReference type="RefSeq" id="WP_130992982.1">
    <property type="nucleotide sequence ID" value="NZ_CALJTU010000131.1"/>
</dbReference>
<dbReference type="InterPro" id="IPR050263">
    <property type="entry name" value="Bact_Fimbrial_Adh_Pro"/>
</dbReference>
<dbReference type="GO" id="GO:0043709">
    <property type="term" value="P:cell adhesion involved in single-species biofilm formation"/>
    <property type="evidence" value="ECO:0007669"/>
    <property type="project" value="TreeGrafter"/>
</dbReference>
<proteinExistence type="inferred from homology"/>
<evidence type="ECO:0000259" key="6">
    <source>
        <dbReference type="Pfam" id="PF00419"/>
    </source>
</evidence>
<comment type="similarity">
    <text evidence="2">Belongs to the fimbrial protein family.</text>
</comment>
<accession>A0A377PGH5</accession>
<evidence type="ECO:0000256" key="5">
    <source>
        <dbReference type="SAM" id="SignalP"/>
    </source>
</evidence>
<dbReference type="Pfam" id="PF00419">
    <property type="entry name" value="Fimbrial"/>
    <property type="match status" value="1"/>
</dbReference>
<dbReference type="InterPro" id="IPR036937">
    <property type="entry name" value="Adhesion_dom_fimbrial_sf"/>
</dbReference>
<dbReference type="Proteomes" id="UP000254821">
    <property type="component" value="Unassembled WGS sequence"/>
</dbReference>
<dbReference type="GeneID" id="56890185"/>
<feature type="chain" id="PRO_5043164801" evidence="5">
    <location>
        <begin position="26"/>
        <end position="335"/>
    </location>
</feature>
<comment type="subcellular location">
    <subcellularLocation>
        <location evidence="1">Fimbrium</location>
    </subcellularLocation>
</comment>
<keyword evidence="3 5" id="KW-0732">Signal</keyword>
<feature type="signal peptide" evidence="5">
    <location>
        <begin position="1"/>
        <end position="25"/>
    </location>
</feature>
<feature type="domain" description="Fimbrial-type adhesion" evidence="6">
    <location>
        <begin position="203"/>
        <end position="334"/>
    </location>
</feature>
<dbReference type="Gene3D" id="2.60.40.3310">
    <property type="match status" value="1"/>
</dbReference>
<dbReference type="Gene3D" id="2.60.40.1090">
    <property type="entry name" value="Fimbrial-type adhesion domain"/>
    <property type="match status" value="1"/>
</dbReference>
<dbReference type="EMBL" id="UGHP01000001">
    <property type="protein sequence ID" value="STQ78463.1"/>
    <property type="molecule type" value="Genomic_DNA"/>
</dbReference>
<keyword evidence="4" id="KW-0281">Fimbrium</keyword>
<dbReference type="PANTHER" id="PTHR33420:SF12">
    <property type="entry name" value="FIMBRIN-LIKE PROTEIN FIMI-RELATED"/>
    <property type="match status" value="1"/>
</dbReference>
<dbReference type="AlphaFoldDB" id="A0A377PGH5"/>
<dbReference type="SUPFAM" id="SSF49401">
    <property type="entry name" value="Bacterial adhesins"/>
    <property type="match status" value="1"/>
</dbReference>